<keyword evidence="3" id="KW-1185">Reference proteome</keyword>
<evidence type="ECO:0000256" key="1">
    <source>
        <dbReference type="SAM" id="MobiDB-lite"/>
    </source>
</evidence>
<comment type="caution">
    <text evidence="2">The sequence shown here is derived from an EMBL/GenBank/DDBJ whole genome shotgun (WGS) entry which is preliminary data.</text>
</comment>
<accession>A0ABN9TH92</accession>
<dbReference type="EMBL" id="CAUYUJ010014711">
    <property type="protein sequence ID" value="CAK0845021.1"/>
    <property type="molecule type" value="Genomic_DNA"/>
</dbReference>
<proteinExistence type="predicted"/>
<sequence>MMPWPLRTKGGDKTLESRLGCVQGAEQEERIREGGRGGTGPRRRRPNPDRRERGRRFAEKDARAPRPAPGHGRAGQRSRGSRAGRPRGASSELVSKRESRTPGALPDEEEGPSDLGAASRASARPKCVRRSRPREAAPGASGAAQSGSERHEGIHEEPRHGKLQRRRREEKD</sequence>
<evidence type="ECO:0000313" key="3">
    <source>
        <dbReference type="Proteomes" id="UP001189429"/>
    </source>
</evidence>
<protein>
    <submittedName>
        <fullName evidence="2">Uncharacterized protein</fullName>
    </submittedName>
</protein>
<organism evidence="2 3">
    <name type="scientific">Prorocentrum cordatum</name>
    <dbReference type="NCBI Taxonomy" id="2364126"/>
    <lineage>
        <taxon>Eukaryota</taxon>
        <taxon>Sar</taxon>
        <taxon>Alveolata</taxon>
        <taxon>Dinophyceae</taxon>
        <taxon>Prorocentrales</taxon>
        <taxon>Prorocentraceae</taxon>
        <taxon>Prorocentrum</taxon>
    </lineage>
</organism>
<feature type="compositionally biased region" description="Basic and acidic residues" evidence="1">
    <location>
        <begin position="148"/>
        <end position="160"/>
    </location>
</feature>
<gene>
    <name evidence="2" type="ORF">PCOR1329_LOCUS38949</name>
</gene>
<evidence type="ECO:0000313" key="2">
    <source>
        <dbReference type="EMBL" id="CAK0845021.1"/>
    </source>
</evidence>
<feature type="compositionally biased region" description="Low complexity" evidence="1">
    <location>
        <begin position="136"/>
        <end position="147"/>
    </location>
</feature>
<feature type="compositionally biased region" description="Basic and acidic residues" evidence="1">
    <location>
        <begin position="46"/>
        <end position="64"/>
    </location>
</feature>
<feature type="region of interest" description="Disordered" evidence="1">
    <location>
        <begin position="1"/>
        <end position="172"/>
    </location>
</feature>
<feature type="compositionally biased region" description="Basic residues" evidence="1">
    <location>
        <begin position="74"/>
        <end position="85"/>
    </location>
</feature>
<dbReference type="Proteomes" id="UP001189429">
    <property type="component" value="Unassembled WGS sequence"/>
</dbReference>
<reference evidence="2" key="1">
    <citation type="submission" date="2023-10" db="EMBL/GenBank/DDBJ databases">
        <authorList>
            <person name="Chen Y."/>
            <person name="Shah S."/>
            <person name="Dougan E. K."/>
            <person name="Thang M."/>
            <person name="Chan C."/>
        </authorList>
    </citation>
    <scope>NUCLEOTIDE SEQUENCE [LARGE SCALE GENOMIC DNA]</scope>
</reference>
<name>A0ABN9TH92_9DINO</name>